<organism evidence="3 4">
    <name type="scientific">Coregonus suidteri</name>
    <dbReference type="NCBI Taxonomy" id="861788"/>
    <lineage>
        <taxon>Eukaryota</taxon>
        <taxon>Metazoa</taxon>
        <taxon>Chordata</taxon>
        <taxon>Craniata</taxon>
        <taxon>Vertebrata</taxon>
        <taxon>Euteleostomi</taxon>
        <taxon>Actinopterygii</taxon>
        <taxon>Neopterygii</taxon>
        <taxon>Teleostei</taxon>
        <taxon>Protacanthopterygii</taxon>
        <taxon>Salmoniformes</taxon>
        <taxon>Salmonidae</taxon>
        <taxon>Coregoninae</taxon>
        <taxon>Coregonus</taxon>
    </lineage>
</organism>
<dbReference type="Proteomes" id="UP001356427">
    <property type="component" value="Unassembled WGS sequence"/>
</dbReference>
<comment type="similarity">
    <text evidence="1">Belongs to the ARTD/PARP family.</text>
</comment>
<dbReference type="AlphaFoldDB" id="A0AAN8QJ76"/>
<feature type="domain" description="PARP catalytic" evidence="2">
    <location>
        <begin position="38"/>
        <end position="132"/>
    </location>
</feature>
<accession>A0AAN8QJ76</accession>
<reference evidence="3 4" key="1">
    <citation type="submission" date="2021-04" db="EMBL/GenBank/DDBJ databases">
        <authorList>
            <person name="De Guttry C."/>
            <person name="Zahm M."/>
            <person name="Klopp C."/>
            <person name="Cabau C."/>
            <person name="Louis A."/>
            <person name="Berthelot C."/>
            <person name="Parey E."/>
            <person name="Roest Crollius H."/>
            <person name="Montfort J."/>
            <person name="Robinson-Rechavi M."/>
            <person name="Bucao C."/>
            <person name="Bouchez O."/>
            <person name="Gislard M."/>
            <person name="Lluch J."/>
            <person name="Milhes M."/>
            <person name="Lampietro C."/>
            <person name="Lopez Roques C."/>
            <person name="Donnadieu C."/>
            <person name="Braasch I."/>
            <person name="Desvignes T."/>
            <person name="Postlethwait J."/>
            <person name="Bobe J."/>
            <person name="Wedekind C."/>
            <person name="Guiguen Y."/>
        </authorList>
    </citation>
    <scope>NUCLEOTIDE SEQUENCE [LARGE SCALE GENOMIC DNA]</scope>
    <source>
        <strain evidence="3">Cs_M1</strain>
        <tissue evidence="3">Blood</tissue>
    </source>
</reference>
<evidence type="ECO:0000256" key="1">
    <source>
        <dbReference type="ARBA" id="ARBA00024347"/>
    </source>
</evidence>
<gene>
    <name evidence="3" type="ORF">J4Q44_G00211350</name>
</gene>
<comment type="caution">
    <text evidence="3">The sequence shown here is derived from an EMBL/GenBank/DDBJ whole genome shotgun (WGS) entry which is preliminary data.</text>
</comment>
<keyword evidence="4" id="KW-1185">Reference proteome</keyword>
<dbReference type="PANTHER" id="PTHR36542">
    <property type="entry name" value="GIG2-LIKE PROTEIN DRED-RELATED"/>
    <property type="match status" value="1"/>
</dbReference>
<dbReference type="InterPro" id="IPR012317">
    <property type="entry name" value="Poly(ADP-ribose)pol_cat_dom"/>
</dbReference>
<evidence type="ECO:0000259" key="2">
    <source>
        <dbReference type="Pfam" id="PF00644"/>
    </source>
</evidence>
<dbReference type="Gene3D" id="3.90.175.10">
    <property type="entry name" value="Diphtheria Toxin, domain 1"/>
    <property type="match status" value="1"/>
</dbReference>
<evidence type="ECO:0000313" key="4">
    <source>
        <dbReference type="Proteomes" id="UP001356427"/>
    </source>
</evidence>
<dbReference type="GO" id="GO:0003950">
    <property type="term" value="F:NAD+ poly-ADP-ribosyltransferase activity"/>
    <property type="evidence" value="ECO:0007669"/>
    <property type="project" value="InterPro"/>
</dbReference>
<dbReference type="PANTHER" id="PTHR36542:SF7">
    <property type="entry name" value="GIG2-LIKE PROTEIN DREO"/>
    <property type="match status" value="1"/>
</dbReference>
<proteinExistence type="inferred from homology"/>
<evidence type="ECO:0000313" key="3">
    <source>
        <dbReference type="EMBL" id="KAK6307864.1"/>
    </source>
</evidence>
<name>A0AAN8QJ76_9TELE</name>
<sequence length="241" mass="27242">MCRNSFTCIFGYTVLPTDTDSFALTMELQEITFSGWTAIQEKKLHEGENPKQENVYTMYHGTYLKFAQSIITGGFQRSSGGMLGPGVYVSRNIDKAKCYPLNADKKDAIVLKLKVRVGKVKKIDIDNHPLQKTWHQNGYDSCWVPPNCGMTAIKSGREEDCVWDPARIVVVDVACCLDDKTRWDLRKQIRGMKSHGAKNGCSQCDENTSTTASHPIQRCWACIEQICPFQNKHVCKQLTHN</sequence>
<dbReference type="Pfam" id="PF00644">
    <property type="entry name" value="PARP"/>
    <property type="match status" value="1"/>
</dbReference>
<dbReference type="EMBL" id="JAGTTL010000019">
    <property type="protein sequence ID" value="KAK6307864.1"/>
    <property type="molecule type" value="Genomic_DNA"/>
</dbReference>
<protein>
    <recommendedName>
        <fullName evidence="2">PARP catalytic domain-containing protein</fullName>
    </recommendedName>
</protein>
<dbReference type="GO" id="GO:0005737">
    <property type="term" value="C:cytoplasm"/>
    <property type="evidence" value="ECO:0007669"/>
    <property type="project" value="TreeGrafter"/>
</dbReference>
<dbReference type="SUPFAM" id="SSF56399">
    <property type="entry name" value="ADP-ribosylation"/>
    <property type="match status" value="1"/>
</dbReference>